<evidence type="ECO:0000256" key="1">
    <source>
        <dbReference type="ARBA" id="ARBA00004123"/>
    </source>
</evidence>
<feature type="compositionally biased region" description="Basic and acidic residues" evidence="3">
    <location>
        <begin position="62"/>
        <end position="71"/>
    </location>
</feature>
<name>U6G686_9EIME</name>
<feature type="compositionally biased region" description="Basic and acidic residues" evidence="3">
    <location>
        <begin position="154"/>
        <end position="169"/>
    </location>
</feature>
<dbReference type="Proteomes" id="UP000018201">
    <property type="component" value="Unassembled WGS sequence"/>
</dbReference>
<gene>
    <name evidence="4" type="ORF">EPH_0006050</name>
</gene>
<feature type="compositionally biased region" description="Basic and acidic residues" evidence="3">
    <location>
        <begin position="188"/>
        <end position="199"/>
    </location>
</feature>
<dbReference type="PANTHER" id="PTHR23405">
    <property type="entry name" value="MAINTENANCE OF KILLER 16 MAK16 PROTEIN-RELATED"/>
    <property type="match status" value="1"/>
</dbReference>
<dbReference type="PANTHER" id="PTHR23405:SF4">
    <property type="entry name" value="PROTEIN MAK16 HOMOLOG"/>
    <property type="match status" value="1"/>
</dbReference>
<reference evidence="4" key="1">
    <citation type="submission" date="2013-10" db="EMBL/GenBank/DDBJ databases">
        <title>Genomic analysis of the causative agents of coccidiosis in chickens.</title>
        <authorList>
            <person name="Reid A.J."/>
            <person name="Blake D."/>
            <person name="Billington K."/>
            <person name="Browne H."/>
            <person name="Dunn M."/>
            <person name="Hung S."/>
            <person name="Kawahara F."/>
            <person name="Miranda-Saavedra D."/>
            <person name="Mourier T."/>
            <person name="Nagra H."/>
            <person name="Otto T.D."/>
            <person name="Rawlings N."/>
            <person name="Sanchez A."/>
            <person name="Sanders M."/>
            <person name="Subramaniam C."/>
            <person name="Tay Y."/>
            <person name="Dear P."/>
            <person name="Doerig C."/>
            <person name="Gruber A."/>
            <person name="Parkinson J."/>
            <person name="Shirley M."/>
            <person name="Wan K.L."/>
            <person name="Berriman M."/>
            <person name="Tomley F."/>
            <person name="Pain A."/>
        </authorList>
    </citation>
    <scope>NUCLEOTIDE SEQUENCE [LARGE SCALE GENOMIC DNA]</scope>
    <source>
        <strain evidence="4">Houghton</strain>
    </source>
</reference>
<feature type="compositionally biased region" description="Low complexity" evidence="3">
    <location>
        <begin position="82"/>
        <end position="96"/>
    </location>
</feature>
<feature type="compositionally biased region" description="Acidic residues" evidence="3">
    <location>
        <begin position="97"/>
        <end position="112"/>
    </location>
</feature>
<evidence type="ECO:0000313" key="5">
    <source>
        <dbReference type="Proteomes" id="UP000018201"/>
    </source>
</evidence>
<dbReference type="EMBL" id="HG691077">
    <property type="protein sequence ID" value="CDI75680.1"/>
    <property type="molecule type" value="Genomic_DNA"/>
</dbReference>
<sequence length="214" mass="24366">MIDRMRRLELKPKEKLEGVKKKTERREAAREKKALVAAHIEDVIEDELLKRLHQGVYGDLYNEHRLRKETTEEKEEAPQITEAKAAEAGAIRFEAAADTDEEEEEEEEEEDVFAFSDSASDADLDGASDDDEFSFSGSASEFDETDSEEEESEDKTAKTAIKEKKRSEELVDVEELQPINISQKKRKAETSKESTEKRSIPVATLRRQAAKSKK</sequence>
<dbReference type="OrthoDB" id="10251342at2759"/>
<dbReference type="VEuPathDB" id="ToxoDB:EPH_0006050"/>
<feature type="region of interest" description="Disordered" evidence="3">
    <location>
        <begin position="62"/>
        <end position="214"/>
    </location>
</feature>
<comment type="subcellular location">
    <subcellularLocation>
        <location evidence="1">Nucleus</location>
    </subcellularLocation>
</comment>
<proteinExistence type="predicted"/>
<accession>U6G686</accession>
<dbReference type="AlphaFoldDB" id="U6G686"/>
<dbReference type="InterPro" id="IPR006958">
    <property type="entry name" value="Mak16"/>
</dbReference>
<evidence type="ECO:0000313" key="4">
    <source>
        <dbReference type="EMBL" id="CDI75680.1"/>
    </source>
</evidence>
<dbReference type="Pfam" id="PF04874">
    <property type="entry name" value="Mak16"/>
    <property type="match status" value="1"/>
</dbReference>
<organism evidence="4 5">
    <name type="scientific">Eimeria praecox</name>
    <dbReference type="NCBI Taxonomy" id="51316"/>
    <lineage>
        <taxon>Eukaryota</taxon>
        <taxon>Sar</taxon>
        <taxon>Alveolata</taxon>
        <taxon>Apicomplexa</taxon>
        <taxon>Conoidasida</taxon>
        <taxon>Coccidia</taxon>
        <taxon>Eucoccidiorida</taxon>
        <taxon>Eimeriorina</taxon>
        <taxon>Eimeriidae</taxon>
        <taxon>Eimeria</taxon>
    </lineage>
</organism>
<keyword evidence="5" id="KW-1185">Reference proteome</keyword>
<feature type="compositionally biased region" description="Acidic residues" evidence="3">
    <location>
        <begin position="141"/>
        <end position="153"/>
    </location>
</feature>
<evidence type="ECO:0000256" key="3">
    <source>
        <dbReference type="SAM" id="MobiDB-lite"/>
    </source>
</evidence>
<dbReference type="GO" id="GO:0005730">
    <property type="term" value="C:nucleolus"/>
    <property type="evidence" value="ECO:0007669"/>
    <property type="project" value="TreeGrafter"/>
</dbReference>
<protein>
    <submittedName>
        <fullName evidence="4">MAK16 protein, putative</fullName>
    </submittedName>
</protein>
<feature type="compositionally biased region" description="Acidic residues" evidence="3">
    <location>
        <begin position="120"/>
        <end position="133"/>
    </location>
</feature>
<dbReference type="GO" id="GO:0000460">
    <property type="term" value="P:maturation of 5.8S rRNA"/>
    <property type="evidence" value="ECO:0007669"/>
    <property type="project" value="TreeGrafter"/>
</dbReference>
<dbReference type="GO" id="GO:0030687">
    <property type="term" value="C:preribosome, large subunit precursor"/>
    <property type="evidence" value="ECO:0007669"/>
    <property type="project" value="TreeGrafter"/>
</dbReference>
<dbReference type="GO" id="GO:0000470">
    <property type="term" value="P:maturation of LSU-rRNA"/>
    <property type="evidence" value="ECO:0007669"/>
    <property type="project" value="TreeGrafter"/>
</dbReference>
<reference evidence="4" key="2">
    <citation type="submission" date="2013-10" db="EMBL/GenBank/DDBJ databases">
        <authorList>
            <person name="Aslett M."/>
        </authorList>
    </citation>
    <scope>NUCLEOTIDE SEQUENCE [LARGE SCALE GENOMIC DNA]</scope>
    <source>
        <strain evidence="4">Houghton</strain>
    </source>
</reference>
<keyword evidence="2" id="KW-0539">Nucleus</keyword>
<evidence type="ECO:0000256" key="2">
    <source>
        <dbReference type="ARBA" id="ARBA00023242"/>
    </source>
</evidence>